<dbReference type="SUPFAM" id="SSF56112">
    <property type="entry name" value="Protein kinase-like (PK-like)"/>
    <property type="match status" value="1"/>
</dbReference>
<evidence type="ECO:0000259" key="1">
    <source>
        <dbReference type="PROSITE" id="PS50011"/>
    </source>
</evidence>
<keyword evidence="2" id="KW-0808">Transferase</keyword>
<sequence>LASGGFGDIWRALVHEQKIAIKVMRTFLLTSFCRQSNLTICIQEFAREAMIWRQLSHPNVLPFFGLHCAESMPCLVSPWMENGNITQFLRIDQPNIDRLSLILDVALGLEYLHSQNVIHGDLKGPNILVTPSHRACLADFGLSSIIDVNKEITTAQATRYCAPELLQPEAKSHFGSDIYAFACVSYEIFTGQAPFHQVKDDAEVIWRVLKGERPPRPKASYETAALENVWELLQQCWDGTIENRPTAPQIAERLRASVRAKTPSSTSDWDDKFIAEFRRSFIPLLSPLVIKIQKWFSRNSW</sequence>
<dbReference type="InterPro" id="IPR001245">
    <property type="entry name" value="Ser-Thr/Tyr_kinase_cat_dom"/>
</dbReference>
<dbReference type="Proteomes" id="UP001218188">
    <property type="component" value="Unassembled WGS sequence"/>
</dbReference>
<dbReference type="Pfam" id="PF07714">
    <property type="entry name" value="PK_Tyr_Ser-Thr"/>
    <property type="match status" value="1"/>
</dbReference>
<comment type="caution">
    <text evidence="2">The sequence shown here is derived from an EMBL/GenBank/DDBJ whole genome shotgun (WGS) entry which is preliminary data.</text>
</comment>
<evidence type="ECO:0000313" key="3">
    <source>
        <dbReference type="Proteomes" id="UP001218188"/>
    </source>
</evidence>
<dbReference type="InterPro" id="IPR000719">
    <property type="entry name" value="Prot_kinase_dom"/>
</dbReference>
<feature type="non-terminal residue" evidence="2">
    <location>
        <position position="1"/>
    </location>
</feature>
<dbReference type="InterPro" id="IPR011009">
    <property type="entry name" value="Kinase-like_dom_sf"/>
</dbReference>
<dbReference type="GO" id="GO:0004674">
    <property type="term" value="F:protein serine/threonine kinase activity"/>
    <property type="evidence" value="ECO:0007669"/>
    <property type="project" value="TreeGrafter"/>
</dbReference>
<dbReference type="EMBL" id="JARJCM010000356">
    <property type="protein sequence ID" value="KAJ7018123.1"/>
    <property type="molecule type" value="Genomic_DNA"/>
</dbReference>
<dbReference type="Gene3D" id="1.10.510.10">
    <property type="entry name" value="Transferase(Phosphotransferase) domain 1"/>
    <property type="match status" value="1"/>
</dbReference>
<feature type="domain" description="Protein kinase" evidence="1">
    <location>
        <begin position="1"/>
        <end position="258"/>
    </location>
</feature>
<gene>
    <name evidence="2" type="ORF">C8F04DRAFT_977795</name>
</gene>
<dbReference type="PANTHER" id="PTHR44329">
    <property type="entry name" value="SERINE/THREONINE-PROTEIN KINASE TNNI3K-RELATED"/>
    <property type="match status" value="1"/>
</dbReference>
<reference evidence="2" key="1">
    <citation type="submission" date="2023-03" db="EMBL/GenBank/DDBJ databases">
        <title>Massive genome expansion in bonnet fungi (Mycena s.s.) driven by repeated elements and novel gene families across ecological guilds.</title>
        <authorList>
            <consortium name="Lawrence Berkeley National Laboratory"/>
            <person name="Harder C.B."/>
            <person name="Miyauchi S."/>
            <person name="Viragh M."/>
            <person name="Kuo A."/>
            <person name="Thoen E."/>
            <person name="Andreopoulos B."/>
            <person name="Lu D."/>
            <person name="Skrede I."/>
            <person name="Drula E."/>
            <person name="Henrissat B."/>
            <person name="Morin E."/>
            <person name="Kohler A."/>
            <person name="Barry K."/>
            <person name="LaButti K."/>
            <person name="Morin E."/>
            <person name="Salamov A."/>
            <person name="Lipzen A."/>
            <person name="Mereny Z."/>
            <person name="Hegedus B."/>
            <person name="Baldrian P."/>
            <person name="Stursova M."/>
            <person name="Weitz H."/>
            <person name="Taylor A."/>
            <person name="Grigoriev I.V."/>
            <person name="Nagy L.G."/>
            <person name="Martin F."/>
            <person name="Kauserud H."/>
        </authorList>
    </citation>
    <scope>NUCLEOTIDE SEQUENCE</scope>
    <source>
        <strain evidence="2">CBHHK200</strain>
    </source>
</reference>
<dbReference type="PRINTS" id="PR00109">
    <property type="entry name" value="TYRKINASE"/>
</dbReference>
<evidence type="ECO:0000313" key="2">
    <source>
        <dbReference type="EMBL" id="KAJ7018123.1"/>
    </source>
</evidence>
<proteinExistence type="predicted"/>
<dbReference type="PROSITE" id="PS50011">
    <property type="entry name" value="PROTEIN_KINASE_DOM"/>
    <property type="match status" value="1"/>
</dbReference>
<protein>
    <submittedName>
        <fullName evidence="2">Kinase-like domain-containing protein</fullName>
    </submittedName>
</protein>
<dbReference type="AlphaFoldDB" id="A0AAD6S093"/>
<dbReference type="SMART" id="SM00220">
    <property type="entry name" value="S_TKc"/>
    <property type="match status" value="1"/>
</dbReference>
<dbReference type="PROSITE" id="PS00108">
    <property type="entry name" value="PROTEIN_KINASE_ST"/>
    <property type="match status" value="1"/>
</dbReference>
<organism evidence="2 3">
    <name type="scientific">Mycena alexandri</name>
    <dbReference type="NCBI Taxonomy" id="1745969"/>
    <lineage>
        <taxon>Eukaryota</taxon>
        <taxon>Fungi</taxon>
        <taxon>Dikarya</taxon>
        <taxon>Basidiomycota</taxon>
        <taxon>Agaricomycotina</taxon>
        <taxon>Agaricomycetes</taxon>
        <taxon>Agaricomycetidae</taxon>
        <taxon>Agaricales</taxon>
        <taxon>Marasmiineae</taxon>
        <taxon>Mycenaceae</taxon>
        <taxon>Mycena</taxon>
    </lineage>
</organism>
<dbReference type="InterPro" id="IPR051681">
    <property type="entry name" value="Ser/Thr_Kinases-Pseudokinases"/>
</dbReference>
<keyword evidence="3" id="KW-1185">Reference proteome</keyword>
<name>A0AAD6S093_9AGAR</name>
<keyword evidence="2" id="KW-0418">Kinase</keyword>
<dbReference type="InterPro" id="IPR008271">
    <property type="entry name" value="Ser/Thr_kinase_AS"/>
</dbReference>
<dbReference type="GO" id="GO:0005524">
    <property type="term" value="F:ATP binding"/>
    <property type="evidence" value="ECO:0007669"/>
    <property type="project" value="InterPro"/>
</dbReference>
<accession>A0AAD6S093</accession>